<dbReference type="RefSeq" id="WP_148732560.1">
    <property type="nucleotide sequence ID" value="NZ_VSSB01000001.1"/>
</dbReference>
<accession>A0A5S4VGC0</accession>
<dbReference type="AlphaFoldDB" id="A0A5S4VGC0"/>
<keyword evidence="2" id="KW-1185">Reference proteome</keyword>
<dbReference type="Pfam" id="PF06078">
    <property type="entry name" value="DUF937"/>
    <property type="match status" value="1"/>
</dbReference>
<organism evidence="1 2">
    <name type="scientific">Agromyces mariniharenae</name>
    <dbReference type="NCBI Taxonomy" id="2604423"/>
    <lineage>
        <taxon>Bacteria</taxon>
        <taxon>Bacillati</taxon>
        <taxon>Actinomycetota</taxon>
        <taxon>Actinomycetes</taxon>
        <taxon>Micrococcales</taxon>
        <taxon>Microbacteriaceae</taxon>
        <taxon>Agromyces</taxon>
    </lineage>
</organism>
<dbReference type="InterPro" id="IPR009282">
    <property type="entry name" value="DUF937"/>
</dbReference>
<evidence type="ECO:0000313" key="1">
    <source>
        <dbReference type="EMBL" id="TYL53095.1"/>
    </source>
</evidence>
<name>A0A5S4VGC0_9MICO</name>
<comment type="caution">
    <text evidence="1">The sequence shown here is derived from an EMBL/GenBank/DDBJ whole genome shotgun (WGS) entry which is preliminary data.</text>
</comment>
<dbReference type="Proteomes" id="UP000325243">
    <property type="component" value="Unassembled WGS sequence"/>
</dbReference>
<protein>
    <submittedName>
        <fullName evidence="1">DUF937 domain-containing protein</fullName>
    </submittedName>
</protein>
<sequence>MAGYDDIIADLPMGDIAAKLGVDEATARRAVDDALPALLAGMGANATDPAGAASLERAVVHHDPKLVEGGVDLADVDEDDGRKIVKNVFGTNTDQVVTALDTKEGGGGNLIGKLLPILAPIVMAWLAKQFTKKQEPAASGGDGGGSGGGGGGIGDILGGLLGGGSGGAGGSGGGLGDLLGGLLGGGGSGGSGGGLGDLLGGLLGGGKR</sequence>
<gene>
    <name evidence="1" type="ORF">FYC51_05145</name>
</gene>
<dbReference type="EMBL" id="VSSB01000001">
    <property type="protein sequence ID" value="TYL53095.1"/>
    <property type="molecule type" value="Genomic_DNA"/>
</dbReference>
<evidence type="ECO:0000313" key="2">
    <source>
        <dbReference type="Proteomes" id="UP000325243"/>
    </source>
</evidence>
<proteinExistence type="predicted"/>
<reference evidence="1 2" key="1">
    <citation type="submission" date="2019-08" db="EMBL/GenBank/DDBJ databases">
        <authorList>
            <person name="Hu J."/>
        </authorList>
    </citation>
    <scope>NUCLEOTIDE SEQUENCE [LARGE SCALE GENOMIC DNA]</scope>
    <source>
        <strain evidence="1 2">NEAU-184</strain>
    </source>
</reference>